<feature type="active site" evidence="6 7">
    <location>
        <position position="716"/>
    </location>
</feature>
<gene>
    <name evidence="12" type="ORF">GCM10011575_16990</name>
</gene>
<dbReference type="RefSeq" id="WP_188894747.1">
    <property type="nucleotide sequence ID" value="NZ_BMMZ01000003.1"/>
</dbReference>
<comment type="pathway">
    <text evidence="1">Amino-acid degradation; L-proline degradation into L-glutamate; L-glutamate from L-proline: step 2/2.</text>
</comment>
<dbReference type="Proteomes" id="UP000613840">
    <property type="component" value="Unassembled WGS sequence"/>
</dbReference>
<feature type="region of interest" description="Disordered" evidence="9">
    <location>
        <begin position="456"/>
        <end position="488"/>
    </location>
</feature>
<dbReference type="PIRSF" id="PIRSF000197">
    <property type="entry name" value="Bifunct_PutA"/>
    <property type="match status" value="1"/>
</dbReference>
<feature type="active site" evidence="6">
    <location>
        <position position="750"/>
    </location>
</feature>
<feature type="domain" description="Aldehyde dehydrogenase" evidence="10">
    <location>
        <begin position="511"/>
        <end position="930"/>
    </location>
</feature>
<comment type="similarity">
    <text evidence="8">Belongs to the aldehyde dehydrogenase family.</text>
</comment>
<dbReference type="SUPFAM" id="SSF51730">
    <property type="entry name" value="FAD-linked oxidoreductase"/>
    <property type="match status" value="1"/>
</dbReference>
<dbReference type="PROSITE" id="PS00687">
    <property type="entry name" value="ALDEHYDE_DEHYDR_GLU"/>
    <property type="match status" value="1"/>
</dbReference>
<feature type="compositionally biased region" description="Low complexity" evidence="9">
    <location>
        <begin position="469"/>
        <end position="479"/>
    </location>
</feature>
<name>A0A917S5Z8_9ACTN</name>
<dbReference type="InterPro" id="IPR016160">
    <property type="entry name" value="Ald_DH_CS_CYS"/>
</dbReference>
<dbReference type="AlphaFoldDB" id="A0A917S5Z8"/>
<evidence type="ECO:0000256" key="4">
    <source>
        <dbReference type="ARBA" id="ARBA00023027"/>
    </source>
</evidence>
<dbReference type="GO" id="GO:0009898">
    <property type="term" value="C:cytoplasmic side of plasma membrane"/>
    <property type="evidence" value="ECO:0007669"/>
    <property type="project" value="TreeGrafter"/>
</dbReference>
<feature type="compositionally biased region" description="Basic and acidic residues" evidence="9">
    <location>
        <begin position="457"/>
        <end position="468"/>
    </location>
</feature>
<evidence type="ECO:0000256" key="8">
    <source>
        <dbReference type="RuleBase" id="RU003345"/>
    </source>
</evidence>
<dbReference type="InterPro" id="IPR050485">
    <property type="entry name" value="Proline_metab_enzyme"/>
</dbReference>
<dbReference type="EMBL" id="BMMZ01000003">
    <property type="protein sequence ID" value="GGL59093.1"/>
    <property type="molecule type" value="Genomic_DNA"/>
</dbReference>
<comment type="catalytic activity">
    <reaction evidence="5">
        <text>L-glutamate 5-semialdehyde + NAD(+) + H2O = L-glutamate + NADH + 2 H(+)</text>
        <dbReference type="Rhea" id="RHEA:30235"/>
        <dbReference type="ChEBI" id="CHEBI:15377"/>
        <dbReference type="ChEBI" id="CHEBI:15378"/>
        <dbReference type="ChEBI" id="CHEBI:29985"/>
        <dbReference type="ChEBI" id="CHEBI:57540"/>
        <dbReference type="ChEBI" id="CHEBI:57945"/>
        <dbReference type="ChEBI" id="CHEBI:58066"/>
        <dbReference type="EC" id="1.2.1.88"/>
    </reaction>
</comment>
<evidence type="ECO:0000259" key="11">
    <source>
        <dbReference type="Pfam" id="PF01619"/>
    </source>
</evidence>
<dbReference type="InterPro" id="IPR016161">
    <property type="entry name" value="Ald_DH/histidinol_DH"/>
</dbReference>
<evidence type="ECO:0000256" key="5">
    <source>
        <dbReference type="ARBA" id="ARBA00048142"/>
    </source>
</evidence>
<dbReference type="InterPro" id="IPR025703">
    <property type="entry name" value="Bifunct_PutA"/>
</dbReference>
<proteinExistence type="inferred from homology"/>
<comment type="caution">
    <text evidence="12">The sequence shown here is derived from an EMBL/GenBank/DDBJ whole genome shotgun (WGS) entry which is preliminary data.</text>
</comment>
<dbReference type="PROSITE" id="PS00070">
    <property type="entry name" value="ALDEHYDE_DEHYDR_CYS"/>
    <property type="match status" value="1"/>
</dbReference>
<dbReference type="GO" id="GO:0003842">
    <property type="term" value="F:L-glutamate gamma-semialdehyde dehydrogenase activity"/>
    <property type="evidence" value="ECO:0007669"/>
    <property type="project" value="UniProtKB-EC"/>
</dbReference>
<dbReference type="GO" id="GO:0003700">
    <property type="term" value="F:DNA-binding transcription factor activity"/>
    <property type="evidence" value="ECO:0007669"/>
    <property type="project" value="InterPro"/>
</dbReference>
<reference evidence="12" key="1">
    <citation type="journal article" date="2014" name="Int. J. Syst. Evol. Microbiol.">
        <title>Complete genome sequence of Corynebacterium casei LMG S-19264T (=DSM 44701T), isolated from a smear-ripened cheese.</title>
        <authorList>
            <consortium name="US DOE Joint Genome Institute (JGI-PGF)"/>
            <person name="Walter F."/>
            <person name="Albersmeier A."/>
            <person name="Kalinowski J."/>
            <person name="Ruckert C."/>
        </authorList>
    </citation>
    <scope>NUCLEOTIDE SEQUENCE</scope>
    <source>
        <strain evidence="12">CGMCC 4.7306</strain>
    </source>
</reference>
<dbReference type="Pfam" id="PF01619">
    <property type="entry name" value="Pro_dh"/>
    <property type="match status" value="1"/>
</dbReference>
<keyword evidence="4" id="KW-0520">NAD</keyword>
<reference evidence="12" key="2">
    <citation type="submission" date="2020-09" db="EMBL/GenBank/DDBJ databases">
        <authorList>
            <person name="Sun Q."/>
            <person name="Zhou Y."/>
        </authorList>
    </citation>
    <scope>NUCLEOTIDE SEQUENCE</scope>
    <source>
        <strain evidence="12">CGMCC 4.7306</strain>
    </source>
</reference>
<dbReference type="InterPro" id="IPR016162">
    <property type="entry name" value="Ald_DH_N"/>
</dbReference>
<evidence type="ECO:0000259" key="10">
    <source>
        <dbReference type="Pfam" id="PF00171"/>
    </source>
</evidence>
<dbReference type="GO" id="GO:0010133">
    <property type="term" value="P:L-proline catabolic process to L-glutamate"/>
    <property type="evidence" value="ECO:0007669"/>
    <property type="project" value="InterPro"/>
</dbReference>
<dbReference type="EC" id="1.2.1.88" evidence="2"/>
<dbReference type="PANTHER" id="PTHR42862:SF1">
    <property type="entry name" value="DELTA-1-PYRROLINE-5-CARBOXYLATE DEHYDROGENASE 2, ISOFORM A-RELATED"/>
    <property type="match status" value="1"/>
</dbReference>
<evidence type="ECO:0000256" key="1">
    <source>
        <dbReference type="ARBA" id="ARBA00004786"/>
    </source>
</evidence>
<evidence type="ECO:0000256" key="6">
    <source>
        <dbReference type="PIRSR" id="PIRSR000197-1"/>
    </source>
</evidence>
<dbReference type="SUPFAM" id="SSF53720">
    <property type="entry name" value="ALDH-like"/>
    <property type="match status" value="1"/>
</dbReference>
<evidence type="ECO:0000256" key="3">
    <source>
        <dbReference type="ARBA" id="ARBA00023002"/>
    </source>
</evidence>
<evidence type="ECO:0000313" key="12">
    <source>
        <dbReference type="EMBL" id="GGL59093.1"/>
    </source>
</evidence>
<evidence type="ECO:0000256" key="7">
    <source>
        <dbReference type="PROSITE-ProRule" id="PRU10007"/>
    </source>
</evidence>
<organism evidence="12 13">
    <name type="scientific">Microlunatus endophyticus</name>
    <dbReference type="NCBI Taxonomy" id="1716077"/>
    <lineage>
        <taxon>Bacteria</taxon>
        <taxon>Bacillati</taxon>
        <taxon>Actinomycetota</taxon>
        <taxon>Actinomycetes</taxon>
        <taxon>Propionibacteriales</taxon>
        <taxon>Propionibacteriaceae</taxon>
        <taxon>Microlunatus</taxon>
    </lineage>
</organism>
<sequence>MGIPAPTSTEVDAEEVRALAGEWVAAAEQYPPDAVAKRLAGVLREENGLDFTVRFVDSVVRPEDPGVAAHGLRSLSGIAPRFLPVWMRLGITIGGLVGPLLPGVVVPIARRALRRMVGHLILDARPSQLGKAIGKLRSGGERLNLNLLGEAVLGDREADRRLEGTRKLLARKDVDYVSIKVSSVVSQITLWSFDETVEQIVARLTPVYEAAAQSDPATFINLDMEEYRDLDLTIAVFQKLLDQPSLHTYQAGIVLQAYLPDALPALDRLTEWATERRRRGGAPIKVRVVKGANLAMERVDSALHGWPLATFGSKAETDANYLRIMGAALDPGRLDAVRIGIAGHNLFDIAYTWLLATKRGVTDSIEYEMLLGMATPQAAAVRRTVGGLRLYTPVVDPREFDVAIAYLVRRLEEGASSENFMSAVYELNSDKSLFEREYRRFLDSLELIDTTIPARNRTQDRNRERESEAISAGASAGFANTPDTDPSLPANRDWAATAIAKIKKSDKGQDLINAAKITTQDQLDDLLGTLASGATGWAALPPAERAAVLARTGQILESRRDELIEVMASETGKTISESDPEVSEAVDMAHYYAELCRELAAVAGARFVPDRITMVTPPWNFPVAIPFGTTAAALATGSAAVLKPAPQSRRCGALLAQALWDAGVPRDVLALADIEEGELGKSLITDPRVDRVILTGSYETAELFRSFRPDLPLVAETSGKNAIIVTPSADIDLAVADIVNSAFSHAGQKCSAASLAILVGSVADSRRFHDQLLDAVTSMRVGYPDDPANRMGPLITPAEGKLLQGLTRLDEGEQWLIKPERRDDSGRLWSPGVRAGVRPGSPTHVTEYFGPVLGIMTAGSLDEAIELQNAVAYGLTAGLHSLDEAEVQTWLDRVQAGNLYINRGITGAIIRRQPFGGWKRSSVGTGAKAGGPNYLVRLGRWVRADGDAAPVAPVAADVHPLVTDERLRPFVAAAREALGDRPADRAWFERALHSDSQTWTAEFGAARDVSGLGVERNIFRYRPASCTIRIAEAADLPEALRVIAAGLLSGAKIDISAGTALPDTVASALRQLQVPISVRSDDDWQQQLVRVTGRVRLIGADGRAALAAAGGSPELGIWGDAVTEAGRLELLPFLLEQSISLTAHRFGNSSPLSDIEIR</sequence>
<dbReference type="Pfam" id="PF00171">
    <property type="entry name" value="Aldedh"/>
    <property type="match status" value="1"/>
</dbReference>
<dbReference type="Gene3D" id="3.40.309.10">
    <property type="entry name" value="Aldehyde Dehydrogenase, Chain A, domain 2"/>
    <property type="match status" value="1"/>
</dbReference>
<dbReference type="InterPro" id="IPR029041">
    <property type="entry name" value="FAD-linked_oxidoreductase-like"/>
</dbReference>
<keyword evidence="13" id="KW-1185">Reference proteome</keyword>
<dbReference type="InterPro" id="IPR016163">
    <property type="entry name" value="Ald_DH_C"/>
</dbReference>
<evidence type="ECO:0000256" key="9">
    <source>
        <dbReference type="SAM" id="MobiDB-lite"/>
    </source>
</evidence>
<dbReference type="PANTHER" id="PTHR42862">
    <property type="entry name" value="DELTA-1-PYRROLINE-5-CARBOXYLATE DEHYDROGENASE 1, ISOFORM A-RELATED"/>
    <property type="match status" value="1"/>
</dbReference>
<dbReference type="InterPro" id="IPR002872">
    <property type="entry name" value="Proline_DH_dom"/>
</dbReference>
<evidence type="ECO:0000313" key="13">
    <source>
        <dbReference type="Proteomes" id="UP000613840"/>
    </source>
</evidence>
<dbReference type="FunFam" id="3.40.309.10:FF:000005">
    <property type="entry name" value="1-pyrroline-5-carboxylate dehydrogenase 1"/>
    <property type="match status" value="1"/>
</dbReference>
<dbReference type="InterPro" id="IPR015590">
    <property type="entry name" value="Aldehyde_DH_dom"/>
</dbReference>
<dbReference type="Gene3D" id="3.20.20.220">
    <property type="match status" value="1"/>
</dbReference>
<dbReference type="InterPro" id="IPR029510">
    <property type="entry name" value="Ald_DH_CS_GLU"/>
</dbReference>
<evidence type="ECO:0000256" key="2">
    <source>
        <dbReference type="ARBA" id="ARBA00012884"/>
    </source>
</evidence>
<keyword evidence="3 8" id="KW-0560">Oxidoreductase</keyword>
<dbReference type="Gene3D" id="3.40.605.10">
    <property type="entry name" value="Aldehyde Dehydrogenase, Chain A, domain 1"/>
    <property type="match status" value="1"/>
</dbReference>
<feature type="domain" description="Proline dehydrogenase" evidence="11">
    <location>
        <begin position="131"/>
        <end position="422"/>
    </location>
</feature>
<protein>
    <recommendedName>
        <fullName evidence="2">L-glutamate gamma-semialdehyde dehydrogenase</fullName>
        <ecNumber evidence="2">1.2.1.88</ecNumber>
    </recommendedName>
</protein>
<accession>A0A917S5Z8</accession>
<dbReference type="GO" id="GO:0004657">
    <property type="term" value="F:proline dehydrogenase activity"/>
    <property type="evidence" value="ECO:0007669"/>
    <property type="project" value="InterPro"/>
</dbReference>